<comment type="catalytic activity">
    <reaction evidence="5">
        <text>a 2'-deoxyribonucleoside 5'-diphosphate + [thioredoxin]-disulfide + H2O = a ribonucleoside 5'-diphosphate + [thioredoxin]-dithiol</text>
        <dbReference type="Rhea" id="RHEA:23252"/>
        <dbReference type="Rhea" id="RHEA-COMP:10698"/>
        <dbReference type="Rhea" id="RHEA-COMP:10700"/>
        <dbReference type="ChEBI" id="CHEBI:15377"/>
        <dbReference type="ChEBI" id="CHEBI:29950"/>
        <dbReference type="ChEBI" id="CHEBI:50058"/>
        <dbReference type="ChEBI" id="CHEBI:57930"/>
        <dbReference type="ChEBI" id="CHEBI:73316"/>
        <dbReference type="EC" id="1.17.4.1"/>
    </reaction>
</comment>
<keyword evidence="3" id="KW-0237">DNA synthesis</keyword>
<dbReference type="RefSeq" id="WP_127787418.1">
    <property type="nucleotide sequence ID" value="NZ_SACL01000003.1"/>
</dbReference>
<dbReference type="Proteomes" id="UP000282957">
    <property type="component" value="Unassembled WGS sequence"/>
</dbReference>
<evidence type="ECO:0000256" key="2">
    <source>
        <dbReference type="ARBA" id="ARBA00012274"/>
    </source>
</evidence>
<feature type="region of interest" description="Disordered" evidence="6">
    <location>
        <begin position="468"/>
        <end position="515"/>
    </location>
</feature>
<feature type="compositionally biased region" description="Low complexity" evidence="6">
    <location>
        <begin position="479"/>
        <end position="495"/>
    </location>
</feature>
<gene>
    <name evidence="8" type="ORF">EOD42_10185</name>
</gene>
<keyword evidence="4" id="KW-0547">Nucleotide-binding</keyword>
<comment type="similarity">
    <text evidence="1">Belongs to the ribonucleoside diphosphate reductase class-2 family.</text>
</comment>
<evidence type="ECO:0000313" key="8">
    <source>
        <dbReference type="EMBL" id="RVT96768.1"/>
    </source>
</evidence>
<feature type="compositionally biased region" description="Basic residues" evidence="6">
    <location>
        <begin position="506"/>
        <end position="515"/>
    </location>
</feature>
<feature type="domain" description="TSCPD" evidence="7">
    <location>
        <begin position="362"/>
        <end position="459"/>
    </location>
</feature>
<evidence type="ECO:0000256" key="4">
    <source>
        <dbReference type="ARBA" id="ARBA00022741"/>
    </source>
</evidence>
<dbReference type="InterPro" id="IPR024434">
    <property type="entry name" value="TSCPD_dom"/>
</dbReference>
<dbReference type="GO" id="GO:0004748">
    <property type="term" value="F:ribonucleoside-diphosphate reductase activity, thioredoxin disulfide as acceptor"/>
    <property type="evidence" value="ECO:0007669"/>
    <property type="project" value="UniProtKB-EC"/>
</dbReference>
<dbReference type="EMBL" id="SACL01000003">
    <property type="protein sequence ID" value="RVT96768.1"/>
    <property type="molecule type" value="Genomic_DNA"/>
</dbReference>
<accession>A0A437MGJ3</accession>
<evidence type="ECO:0000256" key="3">
    <source>
        <dbReference type="ARBA" id="ARBA00022634"/>
    </source>
</evidence>
<evidence type="ECO:0000256" key="1">
    <source>
        <dbReference type="ARBA" id="ARBA00007405"/>
    </source>
</evidence>
<evidence type="ECO:0000259" key="7">
    <source>
        <dbReference type="Pfam" id="PF12637"/>
    </source>
</evidence>
<keyword evidence="9" id="KW-1185">Reference proteome</keyword>
<dbReference type="OrthoDB" id="9762933at2"/>
<protein>
    <recommendedName>
        <fullName evidence="2">ribonucleoside-diphosphate reductase</fullName>
        <ecNumber evidence="2">1.17.4.1</ecNumber>
    </recommendedName>
</protein>
<evidence type="ECO:0000256" key="6">
    <source>
        <dbReference type="SAM" id="MobiDB-lite"/>
    </source>
</evidence>
<organism evidence="8 9">
    <name type="scientific">Rhodovarius crocodyli</name>
    <dbReference type="NCBI Taxonomy" id="1979269"/>
    <lineage>
        <taxon>Bacteria</taxon>
        <taxon>Pseudomonadati</taxon>
        <taxon>Pseudomonadota</taxon>
        <taxon>Alphaproteobacteria</taxon>
        <taxon>Acetobacterales</taxon>
        <taxon>Roseomonadaceae</taxon>
        <taxon>Rhodovarius</taxon>
    </lineage>
</organism>
<dbReference type="GO" id="GO:0071897">
    <property type="term" value="P:DNA biosynthetic process"/>
    <property type="evidence" value="ECO:0007669"/>
    <property type="project" value="UniProtKB-KW"/>
</dbReference>
<dbReference type="AlphaFoldDB" id="A0A437MGJ3"/>
<comment type="caution">
    <text evidence="8">The sequence shown here is derived from an EMBL/GenBank/DDBJ whole genome shotgun (WGS) entry which is preliminary data.</text>
</comment>
<sequence>MARFTGTLWEGITLARYRLGADPDAAPRAVAIPVAWDVEAGEALAALAPGDAPTTLPRAAEAWIQRGIARGRKAGVLDEAEAHHLAEGLRGLLLARRGAAGAETWRNQAGEPRFVLNLPAFLEPEGGFDIEGYEEAVALGVRFLESLGQGKATRLRLGFADLAGLLAALPLPYDTEAARSVGACIAALTRGAAEAESGRLAAKLGAREPVALLWPAPPVCTAIPGLAGAARMALDRAAASPGLRHSTIVVLAGADAAEALLGAETAGISPAAGATRAVATDSGAAEVPTRAAIAAAQRSPQRVGQILAPVGDAARRAMADAVLPFLHAAPPAPAALPAPARPHVERPAERGLAAHPRSAGNNFYAVVGGHRVAMRTAEDAAGKLREISFTLAKEGAAYRSLMDAFAQSVSIGLTAGLALESFVDAFSYTRFGPSGVVEGDPDITRATSVLDWAFRRLAIEYLGRHDLPQPTDEDCAGDSLSSAPQQAPLLPLDLPTQSAPEDSVRARRKSFRVVA</sequence>
<reference evidence="8 9" key="1">
    <citation type="submission" date="2019-01" db="EMBL/GenBank/DDBJ databases">
        <authorList>
            <person name="Chen W.-M."/>
        </authorList>
    </citation>
    <scope>NUCLEOTIDE SEQUENCE [LARGE SCALE GENOMIC DNA]</scope>
    <source>
        <strain evidence="8 9">CCP-6</strain>
    </source>
</reference>
<dbReference type="EC" id="1.17.4.1" evidence="2"/>
<evidence type="ECO:0000313" key="9">
    <source>
        <dbReference type="Proteomes" id="UP000282957"/>
    </source>
</evidence>
<dbReference type="Pfam" id="PF12637">
    <property type="entry name" value="TSCPD"/>
    <property type="match status" value="1"/>
</dbReference>
<evidence type="ECO:0000256" key="5">
    <source>
        <dbReference type="ARBA" id="ARBA00047754"/>
    </source>
</evidence>
<dbReference type="SUPFAM" id="SSF51998">
    <property type="entry name" value="PFL-like glycyl radical enzymes"/>
    <property type="match status" value="1"/>
</dbReference>
<dbReference type="Gene3D" id="3.20.70.20">
    <property type="match status" value="1"/>
</dbReference>
<dbReference type="GO" id="GO:0000166">
    <property type="term" value="F:nucleotide binding"/>
    <property type="evidence" value="ECO:0007669"/>
    <property type="project" value="UniProtKB-KW"/>
</dbReference>
<name>A0A437MGJ3_9PROT</name>
<proteinExistence type="inferred from homology"/>